<dbReference type="AlphaFoldDB" id="A0A3L6KYF6"/>
<evidence type="ECO:0000256" key="8">
    <source>
        <dbReference type="ARBA" id="ARBA00023797"/>
    </source>
</evidence>
<dbReference type="InterPro" id="IPR001433">
    <property type="entry name" value="OxRdtase_FAD/NAD-bd"/>
</dbReference>
<feature type="domain" description="Flavodoxin-like" evidence="10">
    <location>
        <begin position="57"/>
        <end position="200"/>
    </location>
</feature>
<proteinExistence type="predicted"/>
<dbReference type="InterPro" id="IPR017938">
    <property type="entry name" value="Riboflavin_synthase-like_b-brl"/>
</dbReference>
<gene>
    <name evidence="12" type="primary">CPR</name>
    <name evidence="12" type="ORF">DPX39_110054400</name>
</gene>
<dbReference type="EC" id="1.6.2.4" evidence="8"/>
<keyword evidence="3" id="KW-0285">Flavoprotein</keyword>
<keyword evidence="6" id="KW-0521">NADP</keyword>
<evidence type="ECO:0000259" key="10">
    <source>
        <dbReference type="PROSITE" id="PS50902"/>
    </source>
</evidence>
<keyword evidence="5" id="KW-0274">FAD</keyword>
<dbReference type="SUPFAM" id="SSF63380">
    <property type="entry name" value="Riboflavin synthase domain-like"/>
    <property type="match status" value="1"/>
</dbReference>
<keyword evidence="7" id="KW-0560">Oxidoreductase</keyword>
<protein>
    <recommendedName>
        <fullName evidence="8">NADPH--hemoprotein reductase</fullName>
        <ecNumber evidence="8">1.6.2.4</ecNumber>
    </recommendedName>
</protein>
<evidence type="ECO:0000313" key="12">
    <source>
        <dbReference type="EMBL" id="RHW68501.1"/>
    </source>
</evidence>
<keyword evidence="4" id="KW-0288">FMN</keyword>
<feature type="transmembrane region" description="Helical" evidence="9">
    <location>
        <begin position="6"/>
        <end position="27"/>
    </location>
</feature>
<dbReference type="Gene3D" id="1.20.990.10">
    <property type="entry name" value="NADPH-cytochrome p450 Reductase, Chain A, domain 3"/>
    <property type="match status" value="1"/>
</dbReference>
<keyword evidence="9" id="KW-1133">Transmembrane helix</keyword>
<dbReference type="PRINTS" id="PR00369">
    <property type="entry name" value="FLAVODOXIN"/>
</dbReference>
<comment type="cofactor">
    <cofactor evidence="2">
        <name>FAD</name>
        <dbReference type="ChEBI" id="CHEBI:57692"/>
    </cofactor>
</comment>
<dbReference type="PRINTS" id="PR00371">
    <property type="entry name" value="FPNCR"/>
</dbReference>
<dbReference type="PANTHER" id="PTHR19384:SF17">
    <property type="entry name" value="NADPH--CYTOCHROME P450 REDUCTASE"/>
    <property type="match status" value="1"/>
</dbReference>
<dbReference type="Gene3D" id="3.40.50.360">
    <property type="match status" value="1"/>
</dbReference>
<evidence type="ECO:0000256" key="7">
    <source>
        <dbReference type="ARBA" id="ARBA00023002"/>
    </source>
</evidence>
<dbReference type="PANTHER" id="PTHR19384">
    <property type="entry name" value="NITRIC OXIDE SYNTHASE-RELATED"/>
    <property type="match status" value="1"/>
</dbReference>
<dbReference type="Proteomes" id="UP000266743">
    <property type="component" value="Chromosome 11"/>
</dbReference>
<dbReference type="Gene3D" id="3.40.50.80">
    <property type="entry name" value="Nucleotide-binding domain of ferredoxin-NADP reductase (FNR) module"/>
    <property type="match status" value="1"/>
</dbReference>
<feature type="domain" description="FAD-binding FR-type" evidence="11">
    <location>
        <begin position="250"/>
        <end position="477"/>
    </location>
</feature>
<name>A0A3L6KYF6_9TRYP</name>
<comment type="caution">
    <text evidence="12">The sequence shown here is derived from an EMBL/GenBank/DDBJ whole genome shotgun (WGS) entry which is preliminary data.</text>
</comment>
<organism evidence="12">
    <name type="scientific">Trypanosoma brucei equiperdum</name>
    <dbReference type="NCBI Taxonomy" id="630700"/>
    <lineage>
        <taxon>Eukaryota</taxon>
        <taxon>Discoba</taxon>
        <taxon>Euglenozoa</taxon>
        <taxon>Kinetoplastea</taxon>
        <taxon>Metakinetoplastina</taxon>
        <taxon>Trypanosomatida</taxon>
        <taxon>Trypanosomatidae</taxon>
        <taxon>Trypanosoma</taxon>
    </lineage>
</organism>
<dbReference type="Pfam" id="PF00258">
    <property type="entry name" value="Flavodoxin_1"/>
    <property type="match status" value="1"/>
</dbReference>
<dbReference type="InterPro" id="IPR039261">
    <property type="entry name" value="FNR_nucleotide-bd"/>
</dbReference>
<dbReference type="Pfam" id="PF00175">
    <property type="entry name" value="NAD_binding_1"/>
    <property type="match status" value="1"/>
</dbReference>
<evidence type="ECO:0000256" key="3">
    <source>
        <dbReference type="ARBA" id="ARBA00022630"/>
    </source>
</evidence>
<dbReference type="InterPro" id="IPR003097">
    <property type="entry name" value="CysJ-like_FAD-binding"/>
</dbReference>
<sequence>METKAIMLLVVSAIGVVMLTWLFVSICTRKSKADDMHNEPLLSKHANSKLMGVDGRVLVLYGSQTGTAEMFARNLTREGSRRGFPLKVLDIEKYQASNLVKEKRVIIVCATYGDGEPTDPMVEFHDWLMSDSRVMGEELSGVRYTVFGLGDRQYVNFCREGITVDRRMSELGAQRFYPLGRGDYSDDIEEDFDKWRSGLWPALSTELALDVKSGEEGPVAPECCMKALESSDEAPLPFPKADPGQEPTQRLPSWVPVKVNKELLSNATGRSTRLIEFDTSETVISYQAGDHLGVLPSNPSEMVNTYLRVLGVSEQESSQVISLENKNTGECVFPCRASIRTALTWYIDLAGPPKKSTLRAFAHHCTDPVEKDTLLKLLSTEPESVEAYGKLVLELRTVLGFLQRFKSMSPPLSFFLEMMPRIAPRYFSISSDSLTHPTSVAITVAVVEGGLCTNLLQQAAVGQNIPVFVRKSNFHLPLRAKDRPIIMIGPGTGVAPFIGFLHRRSAWLEKGNKVGDALLFFGCRRREEDHIYADFMEKCLSNGALSVRDVAYSREQADKVYVQHRLAARGKEVWEIISRGGNVYVCGDAKNMARDVEKQLLDIAQKYGAMKEDEATALLEKLATDERYLKDVWTA</sequence>
<dbReference type="GO" id="GO:0005829">
    <property type="term" value="C:cytosol"/>
    <property type="evidence" value="ECO:0007669"/>
    <property type="project" value="TreeGrafter"/>
</dbReference>
<accession>A0A3L6KYF6</accession>
<reference evidence="12" key="1">
    <citation type="submission" date="2018-09" db="EMBL/GenBank/DDBJ databases">
        <title>whole genome sequence of T. equiperdum IVM-t1 strain.</title>
        <authorList>
            <person name="Suganuma K."/>
        </authorList>
    </citation>
    <scope>NUCLEOTIDE SEQUENCE [LARGE SCALE GENOMIC DNA]</scope>
    <source>
        <strain evidence="12">IVM-t1</strain>
    </source>
</reference>
<dbReference type="EMBL" id="QSBY01000011">
    <property type="protein sequence ID" value="RHW68501.1"/>
    <property type="molecule type" value="Genomic_DNA"/>
</dbReference>
<evidence type="ECO:0000259" key="11">
    <source>
        <dbReference type="PROSITE" id="PS51384"/>
    </source>
</evidence>
<dbReference type="InterPro" id="IPR008254">
    <property type="entry name" value="Flavodoxin/NO_synth"/>
</dbReference>
<dbReference type="Pfam" id="PF00667">
    <property type="entry name" value="FAD_binding_1"/>
    <property type="match status" value="1"/>
</dbReference>
<dbReference type="FunFam" id="3.40.50.360:FF:000067">
    <property type="entry name" value="Putative p450 reductase"/>
    <property type="match status" value="1"/>
</dbReference>
<dbReference type="FunFam" id="1.20.990.10:FF:000001">
    <property type="entry name" value="NADPH--cytochrome P450 reductase"/>
    <property type="match status" value="1"/>
</dbReference>
<dbReference type="GO" id="GO:0003958">
    <property type="term" value="F:NADPH-hemoprotein reductase activity"/>
    <property type="evidence" value="ECO:0007669"/>
    <property type="project" value="UniProtKB-EC"/>
</dbReference>
<evidence type="ECO:0000256" key="5">
    <source>
        <dbReference type="ARBA" id="ARBA00022827"/>
    </source>
</evidence>
<dbReference type="InterPro" id="IPR001094">
    <property type="entry name" value="Flavdoxin-like"/>
</dbReference>
<evidence type="ECO:0000256" key="1">
    <source>
        <dbReference type="ARBA" id="ARBA00001917"/>
    </source>
</evidence>
<keyword evidence="9" id="KW-0472">Membrane</keyword>
<comment type="cofactor">
    <cofactor evidence="1">
        <name>FMN</name>
        <dbReference type="ChEBI" id="CHEBI:58210"/>
    </cofactor>
</comment>
<dbReference type="SUPFAM" id="SSF52218">
    <property type="entry name" value="Flavoproteins"/>
    <property type="match status" value="1"/>
</dbReference>
<evidence type="ECO:0000256" key="6">
    <source>
        <dbReference type="ARBA" id="ARBA00022857"/>
    </source>
</evidence>
<dbReference type="PROSITE" id="PS51384">
    <property type="entry name" value="FAD_FR"/>
    <property type="match status" value="1"/>
</dbReference>
<dbReference type="PROSITE" id="PS50902">
    <property type="entry name" value="FLAVODOXIN_LIKE"/>
    <property type="match status" value="1"/>
</dbReference>
<dbReference type="GO" id="GO:0010181">
    <property type="term" value="F:FMN binding"/>
    <property type="evidence" value="ECO:0007669"/>
    <property type="project" value="InterPro"/>
</dbReference>
<evidence type="ECO:0000256" key="4">
    <source>
        <dbReference type="ARBA" id="ARBA00022643"/>
    </source>
</evidence>
<evidence type="ECO:0000256" key="9">
    <source>
        <dbReference type="SAM" id="Phobius"/>
    </source>
</evidence>
<dbReference type="FunFam" id="3.40.50.80:FF:000001">
    <property type="entry name" value="NADPH--cytochrome P450 reductase 1"/>
    <property type="match status" value="1"/>
</dbReference>
<dbReference type="InterPro" id="IPR029039">
    <property type="entry name" value="Flavoprotein-like_sf"/>
</dbReference>
<keyword evidence="9" id="KW-0812">Transmembrane</keyword>
<dbReference type="SUPFAM" id="SSF52343">
    <property type="entry name" value="Ferredoxin reductase-like, C-terminal NADP-linked domain"/>
    <property type="match status" value="1"/>
</dbReference>
<evidence type="ECO:0000256" key="2">
    <source>
        <dbReference type="ARBA" id="ARBA00001974"/>
    </source>
</evidence>
<dbReference type="CDD" id="cd06204">
    <property type="entry name" value="CYPOR"/>
    <property type="match status" value="1"/>
</dbReference>
<dbReference type="InterPro" id="IPR001709">
    <property type="entry name" value="Flavoprot_Pyr_Nucl_cyt_Rdtase"/>
</dbReference>
<dbReference type="GO" id="GO:0050660">
    <property type="term" value="F:flavin adenine dinucleotide binding"/>
    <property type="evidence" value="ECO:0007669"/>
    <property type="project" value="TreeGrafter"/>
</dbReference>
<dbReference type="Gene3D" id="2.40.30.10">
    <property type="entry name" value="Translation factors"/>
    <property type="match status" value="1"/>
</dbReference>
<dbReference type="InterPro" id="IPR017927">
    <property type="entry name" value="FAD-bd_FR_type"/>
</dbReference>
<dbReference type="InterPro" id="IPR023173">
    <property type="entry name" value="NADPH_Cyt_P450_Rdtase_alpha"/>
</dbReference>